<keyword evidence="3" id="KW-0804">Transcription</keyword>
<protein>
    <submittedName>
        <fullName evidence="5">Helix-turn-helix domain-containing protein</fullName>
    </submittedName>
</protein>
<keyword evidence="6" id="KW-1185">Reference proteome</keyword>
<feature type="domain" description="HTH hxlR-type" evidence="4">
    <location>
        <begin position="20"/>
        <end position="118"/>
    </location>
</feature>
<dbReference type="SUPFAM" id="SSF46785">
    <property type="entry name" value="Winged helix' DNA-binding domain"/>
    <property type="match status" value="1"/>
</dbReference>
<gene>
    <name evidence="5" type="ORF">GCM10009839_91250</name>
</gene>
<dbReference type="PANTHER" id="PTHR33204:SF18">
    <property type="entry name" value="TRANSCRIPTIONAL REGULATORY PROTEIN"/>
    <property type="match status" value="1"/>
</dbReference>
<dbReference type="InterPro" id="IPR036390">
    <property type="entry name" value="WH_DNA-bd_sf"/>
</dbReference>
<dbReference type="InterPro" id="IPR002577">
    <property type="entry name" value="HTH_HxlR"/>
</dbReference>
<accession>A0ABP5H977</accession>
<keyword evidence="1" id="KW-0805">Transcription regulation</keyword>
<evidence type="ECO:0000256" key="3">
    <source>
        <dbReference type="ARBA" id="ARBA00023163"/>
    </source>
</evidence>
<evidence type="ECO:0000256" key="2">
    <source>
        <dbReference type="ARBA" id="ARBA00023125"/>
    </source>
</evidence>
<keyword evidence="2" id="KW-0238">DNA-binding</keyword>
<dbReference type="Pfam" id="PF01638">
    <property type="entry name" value="HxlR"/>
    <property type="match status" value="1"/>
</dbReference>
<dbReference type="Gene3D" id="1.10.10.10">
    <property type="entry name" value="Winged helix-like DNA-binding domain superfamily/Winged helix DNA-binding domain"/>
    <property type="match status" value="1"/>
</dbReference>
<dbReference type="RefSeq" id="WP_344672022.1">
    <property type="nucleotide sequence ID" value="NZ_BAAAQN010000102.1"/>
</dbReference>
<evidence type="ECO:0000256" key="1">
    <source>
        <dbReference type="ARBA" id="ARBA00023015"/>
    </source>
</evidence>
<comment type="caution">
    <text evidence="5">The sequence shown here is derived from an EMBL/GenBank/DDBJ whole genome shotgun (WGS) entry which is preliminary data.</text>
</comment>
<dbReference type="EMBL" id="BAAAQN010000102">
    <property type="protein sequence ID" value="GAA2065372.1"/>
    <property type="molecule type" value="Genomic_DNA"/>
</dbReference>
<name>A0ABP5H977_9ACTN</name>
<proteinExistence type="predicted"/>
<dbReference type="InterPro" id="IPR036388">
    <property type="entry name" value="WH-like_DNA-bd_sf"/>
</dbReference>
<dbReference type="Proteomes" id="UP001500751">
    <property type="component" value="Unassembled WGS sequence"/>
</dbReference>
<sequence length="131" mass="14234">MAVPEGVPELPTGPGIDPACPLAAFPFQVGGKWTGMVLVALADGPQRFSSLRQALGSVTAKVLTQTLRDMARDGLVTRLDRQENPPHVEYGLTDLGRSLTPVIEAMRAWSDRHLAELLVHRERNGDLAVDR</sequence>
<reference evidence="6" key="1">
    <citation type="journal article" date="2019" name="Int. J. Syst. Evol. Microbiol.">
        <title>The Global Catalogue of Microorganisms (GCM) 10K type strain sequencing project: providing services to taxonomists for standard genome sequencing and annotation.</title>
        <authorList>
            <consortium name="The Broad Institute Genomics Platform"/>
            <consortium name="The Broad Institute Genome Sequencing Center for Infectious Disease"/>
            <person name="Wu L."/>
            <person name="Ma J."/>
        </authorList>
    </citation>
    <scope>NUCLEOTIDE SEQUENCE [LARGE SCALE GENOMIC DNA]</scope>
    <source>
        <strain evidence="6">JCM 16014</strain>
    </source>
</reference>
<evidence type="ECO:0000313" key="5">
    <source>
        <dbReference type="EMBL" id="GAA2065372.1"/>
    </source>
</evidence>
<evidence type="ECO:0000313" key="6">
    <source>
        <dbReference type="Proteomes" id="UP001500751"/>
    </source>
</evidence>
<evidence type="ECO:0000259" key="4">
    <source>
        <dbReference type="PROSITE" id="PS51118"/>
    </source>
</evidence>
<dbReference type="PROSITE" id="PS51118">
    <property type="entry name" value="HTH_HXLR"/>
    <property type="match status" value="1"/>
</dbReference>
<organism evidence="5 6">
    <name type="scientific">Catenulispora yoronensis</name>
    <dbReference type="NCBI Taxonomy" id="450799"/>
    <lineage>
        <taxon>Bacteria</taxon>
        <taxon>Bacillati</taxon>
        <taxon>Actinomycetota</taxon>
        <taxon>Actinomycetes</taxon>
        <taxon>Catenulisporales</taxon>
        <taxon>Catenulisporaceae</taxon>
        <taxon>Catenulispora</taxon>
    </lineage>
</organism>
<dbReference type="PANTHER" id="PTHR33204">
    <property type="entry name" value="TRANSCRIPTIONAL REGULATOR, MARR FAMILY"/>
    <property type="match status" value="1"/>
</dbReference>